<keyword evidence="1" id="KW-0812">Transmembrane</keyword>
<accession>A0ABW5YWN4</accession>
<proteinExistence type="predicted"/>
<feature type="transmembrane region" description="Helical" evidence="1">
    <location>
        <begin position="85"/>
        <end position="106"/>
    </location>
</feature>
<protein>
    <recommendedName>
        <fullName evidence="4">Transmembrane protein</fullName>
    </recommendedName>
</protein>
<keyword evidence="3" id="KW-1185">Reference proteome</keyword>
<dbReference type="RefSeq" id="WP_380921231.1">
    <property type="nucleotide sequence ID" value="NZ_JBHUPE010000005.1"/>
</dbReference>
<evidence type="ECO:0000313" key="3">
    <source>
        <dbReference type="Proteomes" id="UP001597509"/>
    </source>
</evidence>
<dbReference type="Proteomes" id="UP001597509">
    <property type="component" value="Unassembled WGS sequence"/>
</dbReference>
<feature type="transmembrane region" description="Helical" evidence="1">
    <location>
        <begin position="9"/>
        <end position="28"/>
    </location>
</feature>
<keyword evidence="1" id="KW-1133">Transmembrane helix</keyword>
<evidence type="ECO:0000313" key="2">
    <source>
        <dbReference type="EMBL" id="MFD2904884.1"/>
    </source>
</evidence>
<feature type="transmembrane region" description="Helical" evidence="1">
    <location>
        <begin position="40"/>
        <end position="58"/>
    </location>
</feature>
<sequence>MINVYVKKYVFYLIGIILFSLLINLGTAWDDVMARMLKPLFRQVLIATIILLHCYLYFIQKLSFRLLNTCPWFAQLADYRKFRSFVFLNAFPVLFIHLLILNFLLLQRNHGSLFRSDYFHTDFWFFFIPLICYTTFLYFKPQEFLFRASKKKEVNLPEQEDQLQSASSQIETSKNQQKDRYLELWKETKVKKFLLDHYYENYKNQQWLLNEDIPLWKLVLFEKTATVMFGYFANGEKWALLNFDDTILNNPWVIKINQSTYVNMLYVLEKTDYRVILKINEQVSERPKKEIRVEVVTLCEQVQRRLEAVIDCEKMDFLLQISRRMKYKNYNNFWKDAYLEQLDESRLEDRVGSIED</sequence>
<evidence type="ECO:0008006" key="4">
    <source>
        <dbReference type="Google" id="ProtNLM"/>
    </source>
</evidence>
<reference evidence="3" key="1">
    <citation type="journal article" date="2019" name="Int. J. Syst. Evol. Microbiol.">
        <title>The Global Catalogue of Microorganisms (GCM) 10K type strain sequencing project: providing services to taxonomists for standard genome sequencing and annotation.</title>
        <authorList>
            <consortium name="The Broad Institute Genomics Platform"/>
            <consortium name="The Broad Institute Genome Sequencing Center for Infectious Disease"/>
            <person name="Wu L."/>
            <person name="Ma J."/>
        </authorList>
    </citation>
    <scope>NUCLEOTIDE SEQUENCE [LARGE SCALE GENOMIC DNA]</scope>
    <source>
        <strain evidence="3">KCTC 22209</strain>
    </source>
</reference>
<dbReference type="EMBL" id="JBHUPE010000005">
    <property type="protein sequence ID" value="MFD2904884.1"/>
    <property type="molecule type" value="Genomic_DNA"/>
</dbReference>
<name>A0ABW5YWN4_9SPHI</name>
<comment type="caution">
    <text evidence="2">The sequence shown here is derived from an EMBL/GenBank/DDBJ whole genome shotgun (WGS) entry which is preliminary data.</text>
</comment>
<keyword evidence="1" id="KW-0472">Membrane</keyword>
<evidence type="ECO:0000256" key="1">
    <source>
        <dbReference type="SAM" id="Phobius"/>
    </source>
</evidence>
<gene>
    <name evidence="2" type="ORF">ACFS6I_13170</name>
</gene>
<organism evidence="2 3">
    <name type="scientific">Sphingobacterium anhuiense</name>
    <dbReference type="NCBI Taxonomy" id="493780"/>
    <lineage>
        <taxon>Bacteria</taxon>
        <taxon>Pseudomonadati</taxon>
        <taxon>Bacteroidota</taxon>
        <taxon>Sphingobacteriia</taxon>
        <taxon>Sphingobacteriales</taxon>
        <taxon>Sphingobacteriaceae</taxon>
        <taxon>Sphingobacterium</taxon>
    </lineage>
</organism>
<feature type="transmembrane region" description="Helical" evidence="1">
    <location>
        <begin position="118"/>
        <end position="139"/>
    </location>
</feature>